<dbReference type="Gene3D" id="1.25.40.20">
    <property type="entry name" value="Ankyrin repeat-containing domain"/>
    <property type="match status" value="2"/>
</dbReference>
<keyword evidence="6 8" id="KW-0472">Membrane</keyword>
<evidence type="ECO:0000256" key="6">
    <source>
        <dbReference type="ARBA" id="ARBA00023136"/>
    </source>
</evidence>
<evidence type="ECO:0000256" key="4">
    <source>
        <dbReference type="ARBA" id="ARBA00022989"/>
    </source>
</evidence>
<name>A0ABD3IJZ2_EUCGL</name>
<evidence type="ECO:0000313" key="11">
    <source>
        <dbReference type="Proteomes" id="UP001634007"/>
    </source>
</evidence>
<keyword evidence="5 7" id="KW-0040">ANK repeat</keyword>
<feature type="domain" description="PGG" evidence="9">
    <location>
        <begin position="439"/>
        <end position="549"/>
    </location>
</feature>
<evidence type="ECO:0000256" key="2">
    <source>
        <dbReference type="ARBA" id="ARBA00022692"/>
    </source>
</evidence>
<sequence>MALAISMEGSETRLTPNERLEALKRRYVPTPDNQHQLGDGDLNKIMDRDLYGATKEGDVQKFIDVLEKVIESRKLALSLIFDQVTPSGNSMLHVAASSEKEDVIELILFHYPYLVTRKNSSEDTPLHVAIQHQMLNAASKLMRQRRDSEIIYWKNKDNKSPVYLAVEKCKLSNSKDHNGAVWEILQLLLRESARDEAYAVKIQGMSPVLAAFGGEEVDTDLLEEIIGKLPQLLHARNENGGTPLHYAASVPDRRAAQVLLKKCPYLALQTDKNGSYPIHIACEGRNFRAIEPLLKDTWRDLAEIKNKKGQNILHVAATSRYFFKAYYLLKQQSESDIIGKLGNSKDVDGNTPLHLAAMHNHCGAMRSLTKDKRIDVRLRNNDGLTALDVAMESRSLSTRNPALIGRAILITAGVKRTEGRDTLSSKEQIDRASKSSSADWIKDQVNTLLLVATLVASVTFTAGLTLPGGYNAPSDPNPGMAIMLHHRMFQVFVIANVLAMYSSILAVVVLLWGLNKDFYVAELAYHSAGPLLLMALTGMSVAFLAAVTVAVSKLTWLGILVLYAGVFFLAMVVVVLAAFVFSSSKTTMRIVVFYFVVAKIKNYVKICLLVFVCIIALPFALCILPFYGVYKCVEYFKYFKKLDRPLY</sequence>
<feature type="transmembrane region" description="Helical" evidence="8">
    <location>
        <begin position="532"/>
        <end position="552"/>
    </location>
</feature>
<keyword evidence="4 8" id="KW-1133">Transmembrane helix</keyword>
<dbReference type="Pfam" id="PF12796">
    <property type="entry name" value="Ank_2"/>
    <property type="match status" value="1"/>
</dbReference>
<evidence type="ECO:0000256" key="1">
    <source>
        <dbReference type="ARBA" id="ARBA00004141"/>
    </source>
</evidence>
<dbReference type="InterPro" id="IPR002110">
    <property type="entry name" value="Ankyrin_rpt"/>
</dbReference>
<feature type="transmembrane region" description="Helical" evidence="8">
    <location>
        <begin position="603"/>
        <end position="630"/>
    </location>
</feature>
<keyword evidence="2 8" id="KW-0812">Transmembrane</keyword>
<protein>
    <recommendedName>
        <fullName evidence="9">PGG domain-containing protein</fullName>
    </recommendedName>
</protein>
<comment type="caution">
    <text evidence="10">The sequence shown here is derived from an EMBL/GenBank/DDBJ whole genome shotgun (WGS) entry which is preliminary data.</text>
</comment>
<reference evidence="10 11" key="1">
    <citation type="submission" date="2024-11" db="EMBL/GenBank/DDBJ databases">
        <title>Chromosome-level genome assembly of Eucalyptus globulus Labill. provides insights into its genome evolution.</title>
        <authorList>
            <person name="Li X."/>
        </authorList>
    </citation>
    <scope>NUCLEOTIDE SEQUENCE [LARGE SCALE GENOMIC DNA]</scope>
    <source>
        <strain evidence="10">CL2024</strain>
        <tissue evidence="10">Fresh tender leaves</tissue>
    </source>
</reference>
<keyword evidence="3" id="KW-0677">Repeat</keyword>
<proteinExistence type="predicted"/>
<dbReference type="AlphaFoldDB" id="A0ABD3IJZ2"/>
<dbReference type="PROSITE" id="PS50088">
    <property type="entry name" value="ANK_REPEAT"/>
    <property type="match status" value="1"/>
</dbReference>
<dbReference type="SUPFAM" id="SSF48403">
    <property type="entry name" value="Ankyrin repeat"/>
    <property type="match status" value="1"/>
</dbReference>
<dbReference type="Pfam" id="PF13857">
    <property type="entry name" value="Ank_5"/>
    <property type="match status" value="1"/>
</dbReference>
<accession>A0ABD3IJZ2</accession>
<feature type="transmembrane region" description="Helical" evidence="8">
    <location>
        <begin position="559"/>
        <end position="583"/>
    </location>
</feature>
<keyword evidence="11" id="KW-1185">Reference proteome</keyword>
<dbReference type="EMBL" id="JBJKBG010000011">
    <property type="protein sequence ID" value="KAL3714923.1"/>
    <property type="molecule type" value="Genomic_DNA"/>
</dbReference>
<dbReference type="PANTHER" id="PTHR24186">
    <property type="entry name" value="PROTEIN PHOSPHATASE 1 REGULATORY SUBUNIT"/>
    <property type="match status" value="1"/>
</dbReference>
<gene>
    <name evidence="10" type="ORF">ACJRO7_006774</name>
</gene>
<dbReference type="Proteomes" id="UP001634007">
    <property type="component" value="Unassembled WGS sequence"/>
</dbReference>
<evidence type="ECO:0000313" key="10">
    <source>
        <dbReference type="EMBL" id="KAL3714923.1"/>
    </source>
</evidence>
<dbReference type="InterPro" id="IPR026961">
    <property type="entry name" value="PGG_dom"/>
</dbReference>
<evidence type="ECO:0000256" key="8">
    <source>
        <dbReference type="SAM" id="Phobius"/>
    </source>
</evidence>
<feature type="repeat" description="ANK" evidence="7">
    <location>
        <begin position="348"/>
        <end position="381"/>
    </location>
</feature>
<evidence type="ECO:0000256" key="7">
    <source>
        <dbReference type="PROSITE-ProRule" id="PRU00023"/>
    </source>
</evidence>
<dbReference type="InterPro" id="IPR036770">
    <property type="entry name" value="Ankyrin_rpt-contain_sf"/>
</dbReference>
<evidence type="ECO:0000256" key="5">
    <source>
        <dbReference type="ARBA" id="ARBA00023043"/>
    </source>
</evidence>
<organism evidence="10 11">
    <name type="scientific">Eucalyptus globulus</name>
    <name type="common">Tasmanian blue gum</name>
    <dbReference type="NCBI Taxonomy" id="34317"/>
    <lineage>
        <taxon>Eukaryota</taxon>
        <taxon>Viridiplantae</taxon>
        <taxon>Streptophyta</taxon>
        <taxon>Embryophyta</taxon>
        <taxon>Tracheophyta</taxon>
        <taxon>Spermatophyta</taxon>
        <taxon>Magnoliopsida</taxon>
        <taxon>eudicotyledons</taxon>
        <taxon>Gunneridae</taxon>
        <taxon>Pentapetalae</taxon>
        <taxon>rosids</taxon>
        <taxon>malvids</taxon>
        <taxon>Myrtales</taxon>
        <taxon>Myrtaceae</taxon>
        <taxon>Myrtoideae</taxon>
        <taxon>Eucalypteae</taxon>
        <taxon>Eucalyptus</taxon>
    </lineage>
</organism>
<dbReference type="SMART" id="SM00248">
    <property type="entry name" value="ANK"/>
    <property type="match status" value="7"/>
</dbReference>
<comment type="subcellular location">
    <subcellularLocation>
        <location evidence="1">Membrane</location>
        <topology evidence="1">Multi-pass membrane protein</topology>
    </subcellularLocation>
</comment>
<dbReference type="PANTHER" id="PTHR24186:SF46">
    <property type="entry name" value="PROTEIN ACCELERATED CELL DEATH 6-LIKE"/>
    <property type="match status" value="1"/>
</dbReference>
<evidence type="ECO:0000259" key="9">
    <source>
        <dbReference type="Pfam" id="PF13962"/>
    </source>
</evidence>
<dbReference type="GO" id="GO:0016020">
    <property type="term" value="C:membrane"/>
    <property type="evidence" value="ECO:0007669"/>
    <property type="project" value="UniProtKB-SubCell"/>
</dbReference>
<evidence type="ECO:0000256" key="3">
    <source>
        <dbReference type="ARBA" id="ARBA00022737"/>
    </source>
</evidence>
<dbReference type="Pfam" id="PF13962">
    <property type="entry name" value="PGG"/>
    <property type="match status" value="1"/>
</dbReference>
<feature type="transmembrane region" description="Helical" evidence="8">
    <location>
        <begin position="491"/>
        <end position="512"/>
    </location>
</feature>